<comment type="caution">
    <text evidence="2">The sequence shown here is derived from an EMBL/GenBank/DDBJ whole genome shotgun (WGS) entry which is preliminary data.</text>
</comment>
<keyword evidence="3" id="KW-1185">Reference proteome</keyword>
<dbReference type="OrthoDB" id="10642344at2759"/>
<sequence>MEFFKNAQNFSMGNVEFNTVQGDYHDHRVRNVRNTFGNRNRYTTNYDYSYNDHSTNYAGDYHAPATHHHSPVNNFRDAQNVNSGNFYGKARIPSSMNLWRSNTNKFMQVPSTKALCPSPNEGVFLLNLLRQLDLTSPNTLLPVLVQLKAHVLTIKISQLRPQLYHNTGPSHSSVVRPLQIHFIVRTVNLKATRRGDSSSTTVRRQRSHPGVLKATLNILLRIQALGPRALRFPRHSSMKSRSSGLGSTALSGVWHI</sequence>
<accession>A0A9W8MH01</accession>
<organism evidence="2 3">
    <name type="scientific">Candolleomyces eurysporus</name>
    <dbReference type="NCBI Taxonomy" id="2828524"/>
    <lineage>
        <taxon>Eukaryota</taxon>
        <taxon>Fungi</taxon>
        <taxon>Dikarya</taxon>
        <taxon>Basidiomycota</taxon>
        <taxon>Agaricomycotina</taxon>
        <taxon>Agaricomycetes</taxon>
        <taxon>Agaricomycetidae</taxon>
        <taxon>Agaricales</taxon>
        <taxon>Agaricineae</taxon>
        <taxon>Psathyrellaceae</taxon>
        <taxon>Candolleomyces</taxon>
    </lineage>
</organism>
<dbReference type="Proteomes" id="UP001140091">
    <property type="component" value="Unassembled WGS sequence"/>
</dbReference>
<name>A0A9W8MH01_9AGAR</name>
<evidence type="ECO:0000256" key="1">
    <source>
        <dbReference type="SAM" id="MobiDB-lite"/>
    </source>
</evidence>
<dbReference type="AlphaFoldDB" id="A0A9W8MH01"/>
<proteinExistence type="predicted"/>
<reference evidence="2" key="1">
    <citation type="submission" date="2022-06" db="EMBL/GenBank/DDBJ databases">
        <title>Genome Sequence of Candolleomyces eurysporus.</title>
        <authorList>
            <person name="Buettner E."/>
        </authorList>
    </citation>
    <scope>NUCLEOTIDE SEQUENCE</scope>
    <source>
        <strain evidence="2">VTCC 930004</strain>
    </source>
</reference>
<dbReference type="EMBL" id="JANBPK010000845">
    <property type="protein sequence ID" value="KAJ2930351.1"/>
    <property type="molecule type" value="Genomic_DNA"/>
</dbReference>
<protein>
    <submittedName>
        <fullName evidence="2">Uncharacterized protein</fullName>
    </submittedName>
</protein>
<evidence type="ECO:0000313" key="3">
    <source>
        <dbReference type="Proteomes" id="UP001140091"/>
    </source>
</evidence>
<feature type="non-terminal residue" evidence="2">
    <location>
        <position position="1"/>
    </location>
</feature>
<feature type="region of interest" description="Disordered" evidence="1">
    <location>
        <begin position="235"/>
        <end position="256"/>
    </location>
</feature>
<evidence type="ECO:0000313" key="2">
    <source>
        <dbReference type="EMBL" id="KAJ2930351.1"/>
    </source>
</evidence>
<gene>
    <name evidence="2" type="ORF">H1R20_g6744</name>
</gene>